<dbReference type="eggNOG" id="COG1309">
    <property type="taxonomic scope" value="Bacteria"/>
</dbReference>
<protein>
    <submittedName>
        <fullName evidence="6">Transcriptional regulator</fullName>
    </submittedName>
</protein>
<evidence type="ECO:0000256" key="4">
    <source>
        <dbReference type="PROSITE-ProRule" id="PRU00335"/>
    </source>
</evidence>
<accession>A5CYR1</accession>
<dbReference type="PROSITE" id="PS01081">
    <property type="entry name" value="HTH_TETR_1"/>
    <property type="match status" value="1"/>
</dbReference>
<evidence type="ECO:0000256" key="3">
    <source>
        <dbReference type="ARBA" id="ARBA00023163"/>
    </source>
</evidence>
<keyword evidence="2 4" id="KW-0238">DNA-binding</keyword>
<dbReference type="STRING" id="370438.PTH_2683"/>
<keyword evidence="7" id="KW-1185">Reference proteome</keyword>
<dbReference type="SUPFAM" id="SSF48498">
    <property type="entry name" value="Tetracyclin repressor-like, C-terminal domain"/>
    <property type="match status" value="1"/>
</dbReference>
<dbReference type="SUPFAM" id="SSF46689">
    <property type="entry name" value="Homeodomain-like"/>
    <property type="match status" value="1"/>
</dbReference>
<evidence type="ECO:0000256" key="2">
    <source>
        <dbReference type="ARBA" id="ARBA00023125"/>
    </source>
</evidence>
<name>A5CYR1_PELTS</name>
<dbReference type="KEGG" id="pth:PTH_2683"/>
<feature type="domain" description="HTH tetR-type" evidence="5">
    <location>
        <begin position="6"/>
        <end position="66"/>
    </location>
</feature>
<keyword evidence="3" id="KW-0804">Transcription</keyword>
<dbReference type="InterPro" id="IPR023772">
    <property type="entry name" value="DNA-bd_HTH_TetR-type_CS"/>
</dbReference>
<evidence type="ECO:0000259" key="5">
    <source>
        <dbReference type="PROSITE" id="PS50977"/>
    </source>
</evidence>
<gene>
    <name evidence="6" type="primary">AcrR</name>
    <name evidence="6" type="ordered locus">PTH_2683</name>
</gene>
<dbReference type="Pfam" id="PF08360">
    <property type="entry name" value="TetR_C_5"/>
    <property type="match status" value="1"/>
</dbReference>
<dbReference type="GO" id="GO:0045892">
    <property type="term" value="P:negative regulation of DNA-templated transcription"/>
    <property type="evidence" value="ECO:0007669"/>
    <property type="project" value="InterPro"/>
</dbReference>
<evidence type="ECO:0000313" key="7">
    <source>
        <dbReference type="Proteomes" id="UP000006556"/>
    </source>
</evidence>
<dbReference type="Pfam" id="PF00440">
    <property type="entry name" value="TetR_N"/>
    <property type="match status" value="1"/>
</dbReference>
<dbReference type="PRINTS" id="PR00455">
    <property type="entry name" value="HTHTETR"/>
</dbReference>
<keyword evidence="1" id="KW-0805">Transcription regulation</keyword>
<dbReference type="InterPro" id="IPR001647">
    <property type="entry name" value="HTH_TetR"/>
</dbReference>
<dbReference type="GO" id="GO:0003677">
    <property type="term" value="F:DNA binding"/>
    <property type="evidence" value="ECO:0007669"/>
    <property type="project" value="UniProtKB-UniRule"/>
</dbReference>
<feature type="DNA-binding region" description="H-T-H motif" evidence="4">
    <location>
        <begin position="29"/>
        <end position="48"/>
    </location>
</feature>
<dbReference type="GO" id="GO:0003700">
    <property type="term" value="F:DNA-binding transcription factor activity"/>
    <property type="evidence" value="ECO:0007669"/>
    <property type="project" value="InterPro"/>
</dbReference>
<dbReference type="EMBL" id="AP009389">
    <property type="protein sequence ID" value="BAF60864.1"/>
    <property type="molecule type" value="Genomic_DNA"/>
</dbReference>
<organism evidence="6 7">
    <name type="scientific">Pelotomaculum thermopropionicum (strain DSM 13744 / JCM 10971 / SI)</name>
    <dbReference type="NCBI Taxonomy" id="370438"/>
    <lineage>
        <taxon>Bacteria</taxon>
        <taxon>Bacillati</taxon>
        <taxon>Bacillota</taxon>
        <taxon>Clostridia</taxon>
        <taxon>Eubacteriales</taxon>
        <taxon>Desulfotomaculaceae</taxon>
        <taxon>Pelotomaculum</taxon>
    </lineage>
</organism>
<dbReference type="Proteomes" id="UP000006556">
    <property type="component" value="Chromosome"/>
</dbReference>
<dbReference type="Gene3D" id="1.10.10.60">
    <property type="entry name" value="Homeodomain-like"/>
    <property type="match status" value="1"/>
</dbReference>
<sequence length="200" mass="22574">MVLKREAKKDLIADAAMSCFLASGYSGTSVDSIVKASGVSKGGIYWHFKSKEEIFLYLVEKWLDENRKALETCLKLDEPATAKLARFVDFTVERARSPVLSLINEFVMAVRDDSVINRLRELMERRSEESIIAAVISRGIEDGEFKSLDAGVASEIFVTMFHGLVMRWHFKHKDISLLRRVAKTAMSICLEGLLNRQAII</sequence>
<dbReference type="PROSITE" id="PS50977">
    <property type="entry name" value="HTH_TETR_2"/>
    <property type="match status" value="1"/>
</dbReference>
<reference evidence="7" key="1">
    <citation type="journal article" date="2008" name="Genome Res.">
        <title>The genome of Pelotomaculum thermopropionicum reveals niche-associated evolution in anaerobic microbiota.</title>
        <authorList>
            <person name="Kosaka T."/>
            <person name="Kato S."/>
            <person name="Shimoyama T."/>
            <person name="Ishii S."/>
            <person name="Abe T."/>
            <person name="Watanabe K."/>
        </authorList>
    </citation>
    <scope>NUCLEOTIDE SEQUENCE [LARGE SCALE GENOMIC DNA]</scope>
    <source>
        <strain evidence="7">DSM 13744 / JCM 10971 / SI</strain>
    </source>
</reference>
<dbReference type="InterPro" id="IPR013571">
    <property type="entry name" value="Tscrpt_reg_QacR_C"/>
</dbReference>
<evidence type="ECO:0000256" key="1">
    <source>
        <dbReference type="ARBA" id="ARBA00023015"/>
    </source>
</evidence>
<proteinExistence type="predicted"/>
<dbReference type="HOGENOM" id="CLU_069356_12_2_9"/>
<dbReference type="Gene3D" id="1.10.357.10">
    <property type="entry name" value="Tetracycline Repressor, domain 2"/>
    <property type="match status" value="1"/>
</dbReference>
<dbReference type="InterPro" id="IPR009057">
    <property type="entry name" value="Homeodomain-like_sf"/>
</dbReference>
<dbReference type="PANTHER" id="PTHR47506">
    <property type="entry name" value="TRANSCRIPTIONAL REGULATORY PROTEIN"/>
    <property type="match status" value="1"/>
</dbReference>
<dbReference type="PANTHER" id="PTHR47506:SF1">
    <property type="entry name" value="HTH-TYPE TRANSCRIPTIONAL REGULATOR YJDC"/>
    <property type="match status" value="1"/>
</dbReference>
<dbReference type="InterPro" id="IPR036271">
    <property type="entry name" value="Tet_transcr_reg_TetR-rel_C_sf"/>
</dbReference>
<dbReference type="AlphaFoldDB" id="A5CYR1"/>
<evidence type="ECO:0000313" key="6">
    <source>
        <dbReference type="EMBL" id="BAF60864.1"/>
    </source>
</evidence>